<keyword evidence="2" id="KW-1185">Reference proteome</keyword>
<organism evidence="1 2">
    <name type="scientific">Thiohalomonas denitrificans</name>
    <dbReference type="NCBI Taxonomy" id="415747"/>
    <lineage>
        <taxon>Bacteria</taxon>
        <taxon>Pseudomonadati</taxon>
        <taxon>Pseudomonadota</taxon>
        <taxon>Gammaproteobacteria</taxon>
        <taxon>Thiohalomonadales</taxon>
        <taxon>Thiohalomonadaceae</taxon>
        <taxon>Thiohalomonas</taxon>
    </lineage>
</organism>
<name>A0A1G5PTS1_9GAMM</name>
<proteinExistence type="predicted"/>
<gene>
    <name evidence="1" type="ORF">SAMN03097708_00832</name>
</gene>
<reference evidence="1 2" key="1">
    <citation type="submission" date="2016-10" db="EMBL/GenBank/DDBJ databases">
        <authorList>
            <person name="de Groot N.N."/>
        </authorList>
    </citation>
    <scope>NUCLEOTIDE SEQUENCE [LARGE SCALE GENOMIC DNA]</scope>
    <source>
        <strain evidence="1 2">HLD2</strain>
    </source>
</reference>
<dbReference type="STRING" id="415747.SAMN03097708_00832"/>
<dbReference type="AlphaFoldDB" id="A0A1G5PTS1"/>
<evidence type="ECO:0000313" key="1">
    <source>
        <dbReference type="EMBL" id="SCZ52923.1"/>
    </source>
</evidence>
<dbReference type="EMBL" id="FMWD01000002">
    <property type="protein sequence ID" value="SCZ52923.1"/>
    <property type="molecule type" value="Genomic_DNA"/>
</dbReference>
<evidence type="ECO:0000313" key="2">
    <source>
        <dbReference type="Proteomes" id="UP000199648"/>
    </source>
</evidence>
<dbReference type="Proteomes" id="UP000199648">
    <property type="component" value="Unassembled WGS sequence"/>
</dbReference>
<accession>A0A1G5PTS1</accession>
<protein>
    <submittedName>
        <fullName evidence="1">Uncharacterized protein</fullName>
    </submittedName>
</protein>
<sequence length="210" mass="23432">MSFAEVLNRMGASYIPHAPRHTMAGGTEKQAEIQAYTPPTPLPPEQLPRHPAESSVSLNEALKLACEGLTVEPSQIRERMSGSDVSDWQKGKITDDELRGFARLVADRCLIEAGRRPSHYTHPAVCAGCGPVWLWKPMRVEGCPWCDNRRHGRLIPRPEQVQCRSCKHFTRTGSPGVGHCMVGQPKTPTNLWESAPRWCNFFVPHRGSES</sequence>